<keyword evidence="3" id="KW-1185">Reference proteome</keyword>
<dbReference type="Proteomes" id="UP001368318">
    <property type="component" value="Chromosome"/>
</dbReference>
<dbReference type="EMBL" id="CP136924">
    <property type="protein sequence ID" value="WXA02384.1"/>
    <property type="molecule type" value="Genomic_DNA"/>
</dbReference>
<dbReference type="RefSeq" id="WP_338731463.1">
    <property type="nucleotide sequence ID" value="NZ_CP136924.1"/>
</dbReference>
<sequence length="370" mass="43236">MKKRTRNIILLITGVLVCLFFYGNRNFEKDKETLLILKSKAGNGEIKYVLDQIEDTESLSSPLINIAYQKWKNKMYERFITKEETIENVSGNKVIDDISNIYREYWRTELLKEASEIRTDSFLYHNLAEYLLSNSLTKLSKDSLQKTIKNDVELKKIIEKEGFKAKFMYRDRLQDLIIWDSESSEKYEVSLPKDTIITTVKFIQNYVLNGYDDYATFGSSQVGGWAEKESATLYCNTNEYDLNSELFKISYLKHESLHFTDLNEYPNLSSTDLEYRAKIIELMFCSEATIYDRIAQFLNGADSENRSHAHAYANYSLIKNLSKIIFKSKYVSDYNEWKPLPVEKINEAAKTLYYQSESILQNDKSLSEII</sequence>
<evidence type="ECO:0000313" key="3">
    <source>
        <dbReference type="Proteomes" id="UP001368318"/>
    </source>
</evidence>
<organism evidence="2">
    <name type="scientific">Mangrovimonas cancribranchiae</name>
    <dbReference type="NCBI Taxonomy" id="3080055"/>
    <lineage>
        <taxon>Bacteria</taxon>
        <taxon>Pseudomonadati</taxon>
        <taxon>Bacteroidota</taxon>
        <taxon>Flavobacteriia</taxon>
        <taxon>Flavobacteriales</taxon>
        <taxon>Flavobacteriaceae</taxon>
        <taxon>Mangrovimonas</taxon>
    </lineage>
</organism>
<evidence type="ECO:0000313" key="2">
    <source>
        <dbReference type="EMBL" id="WXA12454.1"/>
    </source>
</evidence>
<gene>
    <name evidence="2" type="ORF">R3L15_09995</name>
    <name evidence="1" type="ORF">R3L16_11590</name>
</gene>
<protein>
    <submittedName>
        <fullName evidence="2">Uncharacterized protein</fullName>
    </submittedName>
</protein>
<accession>A0AAU6P4T7</accession>
<evidence type="ECO:0000313" key="1">
    <source>
        <dbReference type="EMBL" id="WXA02384.1"/>
    </source>
</evidence>
<name>A0AAU6P4T7_9FLAO</name>
<dbReference type="EMBL" id="CP136925">
    <property type="protein sequence ID" value="WXA12454.1"/>
    <property type="molecule type" value="Genomic_DNA"/>
</dbReference>
<proteinExistence type="predicted"/>
<reference evidence="2 3" key="1">
    <citation type="submission" date="2023-10" db="EMBL/GenBank/DDBJ databases">
        <title>Culture-based analysis of two novel bacteria associated with mangrove crab gills.</title>
        <authorList>
            <person name="Yang X."/>
            <person name="Garuglieri E."/>
            <person name="Van Goethem M.W."/>
            <person name="Fusi M."/>
            <person name="Marasco R."/>
            <person name="Daffonchio D.G."/>
        </authorList>
    </citation>
    <scope>NUCLEOTIDE SEQUENCE</scope>
    <source>
        <strain evidence="2">UG2-1</strain>
        <strain evidence="1">UG2-2</strain>
        <strain evidence="3">UG2_2</strain>
    </source>
</reference>
<dbReference type="KEGG" id="mcaa:R3L15_09995"/>
<dbReference type="AlphaFoldDB" id="A0AAU6P4T7"/>